<dbReference type="EMBL" id="JBBPDW010000007">
    <property type="protein sequence ID" value="KAK7550847.1"/>
    <property type="molecule type" value="Genomic_DNA"/>
</dbReference>
<evidence type="ECO:0000313" key="3">
    <source>
        <dbReference type="Proteomes" id="UP001365128"/>
    </source>
</evidence>
<evidence type="ECO:0000313" key="2">
    <source>
        <dbReference type="EMBL" id="KAK7550847.1"/>
    </source>
</evidence>
<dbReference type="Proteomes" id="UP001365128">
    <property type="component" value="Unassembled WGS sequence"/>
</dbReference>
<proteinExistence type="predicted"/>
<organism evidence="2 3">
    <name type="scientific">Phyllosticta citricarpa</name>
    <dbReference type="NCBI Taxonomy" id="55181"/>
    <lineage>
        <taxon>Eukaryota</taxon>
        <taxon>Fungi</taxon>
        <taxon>Dikarya</taxon>
        <taxon>Ascomycota</taxon>
        <taxon>Pezizomycotina</taxon>
        <taxon>Dothideomycetes</taxon>
        <taxon>Dothideomycetes incertae sedis</taxon>
        <taxon>Botryosphaeriales</taxon>
        <taxon>Phyllostictaceae</taxon>
        <taxon>Phyllosticta</taxon>
    </lineage>
</organism>
<comment type="caution">
    <text evidence="2">The sequence shown here is derived from an EMBL/GenBank/DDBJ whole genome shotgun (WGS) entry which is preliminary data.</text>
</comment>
<feature type="region of interest" description="Disordered" evidence="1">
    <location>
        <begin position="15"/>
        <end position="41"/>
    </location>
</feature>
<feature type="region of interest" description="Disordered" evidence="1">
    <location>
        <begin position="72"/>
        <end position="93"/>
    </location>
</feature>
<gene>
    <name evidence="2" type="ORF">IWX46DRAFT_426191</name>
</gene>
<evidence type="ECO:0000256" key="1">
    <source>
        <dbReference type="SAM" id="MobiDB-lite"/>
    </source>
</evidence>
<name>A0ABR1MJC1_9PEZI</name>
<sequence>MKSYLTYYLSSTIHTRVARKTEPEPEPEPEEPARARHQPLPLSSYARRLSERLLNTPLSLSLSLSLLQHRSRPHHNHNHNHNHHYHHHHHHHQPFPLQALAATCLPARRSSRLLILDISATGCTTTWGPLGLIHRPRAALSTRRPPPPTAPSTSSFAHLSPQIAIPVVRLYLAPLVCPPRPRRAQGFAALKSPALTDLPPSRSHPLSCCAPRLSREANFSPPTSTKPRLRCPPLPLSPPQPSCRKPGLSRACACPALRTAPPALRPIRFLHGMV</sequence>
<keyword evidence="3" id="KW-1185">Reference proteome</keyword>
<protein>
    <submittedName>
        <fullName evidence="2">Uncharacterized protein</fullName>
    </submittedName>
</protein>
<accession>A0ABR1MJC1</accession>
<reference evidence="2 3" key="1">
    <citation type="submission" date="2024-04" db="EMBL/GenBank/DDBJ databases">
        <title>Phyllosticta paracitricarpa is synonymous to the EU quarantine fungus P. citricarpa based on phylogenomic analyses.</title>
        <authorList>
            <consortium name="Lawrence Berkeley National Laboratory"/>
            <person name="Van Ingen-Buijs V.A."/>
            <person name="Van Westerhoven A.C."/>
            <person name="Haridas S."/>
            <person name="Skiadas P."/>
            <person name="Martin F."/>
            <person name="Groenewald J.Z."/>
            <person name="Crous P.W."/>
            <person name="Seidl M.F."/>
        </authorList>
    </citation>
    <scope>NUCLEOTIDE SEQUENCE [LARGE SCALE GENOMIC DNA]</scope>
    <source>
        <strain evidence="2 3">CBS 122670</strain>
    </source>
</reference>